<evidence type="ECO:0000313" key="10">
    <source>
        <dbReference type="EMBL" id="KAK7090605.1"/>
    </source>
</evidence>
<evidence type="ECO:0000256" key="7">
    <source>
        <dbReference type="ARBA" id="ARBA00023136"/>
    </source>
</evidence>
<accession>A0AAN9G1L5</accession>
<dbReference type="PANTHER" id="PTHR21181">
    <property type="match status" value="1"/>
</dbReference>
<evidence type="ECO:0000256" key="9">
    <source>
        <dbReference type="SAM" id="SignalP"/>
    </source>
</evidence>
<feature type="signal peptide" evidence="9">
    <location>
        <begin position="1"/>
        <end position="18"/>
    </location>
</feature>
<dbReference type="EMBL" id="JBAMIC010000024">
    <property type="protein sequence ID" value="KAK7090605.1"/>
    <property type="molecule type" value="Genomic_DNA"/>
</dbReference>
<comment type="subunit">
    <text evidence="3">Component of the ER membrane protein complex (EMC).</text>
</comment>
<name>A0AAN9G1L5_9CAEN</name>
<keyword evidence="8" id="KW-0967">Endosome</keyword>
<reference evidence="10 11" key="1">
    <citation type="submission" date="2024-02" db="EMBL/GenBank/DDBJ databases">
        <title>Chromosome-scale genome assembly of the rough periwinkle Littorina saxatilis.</title>
        <authorList>
            <person name="De Jode A."/>
            <person name="Faria R."/>
            <person name="Formenti G."/>
            <person name="Sims Y."/>
            <person name="Smith T.P."/>
            <person name="Tracey A."/>
            <person name="Wood J.M.D."/>
            <person name="Zagrodzka Z.B."/>
            <person name="Johannesson K."/>
            <person name="Butlin R.K."/>
            <person name="Leder E.H."/>
        </authorList>
    </citation>
    <scope>NUCLEOTIDE SEQUENCE [LARGE SCALE GENOMIC DNA]</scope>
    <source>
        <strain evidence="10">Snail1</strain>
        <tissue evidence="10">Muscle</tissue>
    </source>
</reference>
<dbReference type="AlphaFoldDB" id="A0AAN9G1L5"/>
<proteinExistence type="inferred from homology"/>
<evidence type="ECO:0000313" key="11">
    <source>
        <dbReference type="Proteomes" id="UP001374579"/>
    </source>
</evidence>
<dbReference type="Proteomes" id="UP001374579">
    <property type="component" value="Unassembled WGS sequence"/>
</dbReference>
<keyword evidence="9" id="KW-0732">Signal</keyword>
<protein>
    <recommendedName>
        <fullName evidence="8">Membrane magnesium transporter</fullName>
    </recommendedName>
</protein>
<evidence type="ECO:0000256" key="1">
    <source>
        <dbReference type="ARBA" id="ARBA00004477"/>
    </source>
</evidence>
<evidence type="ECO:0000256" key="6">
    <source>
        <dbReference type="ARBA" id="ARBA00022989"/>
    </source>
</evidence>
<keyword evidence="7 8" id="KW-0472">Membrane</keyword>
<comment type="similarity">
    <text evidence="2 8">Belongs to the membrane magnesium transporter (TC 1.A.67) family.</text>
</comment>
<keyword evidence="8" id="KW-0333">Golgi apparatus</keyword>
<evidence type="ECO:0000256" key="5">
    <source>
        <dbReference type="ARBA" id="ARBA00022824"/>
    </source>
</evidence>
<dbReference type="InterPro" id="IPR018937">
    <property type="entry name" value="MMgT"/>
</dbReference>
<feature type="chain" id="PRO_5042835073" description="Membrane magnesium transporter" evidence="9">
    <location>
        <begin position="19"/>
        <end position="101"/>
    </location>
</feature>
<evidence type="ECO:0000256" key="8">
    <source>
        <dbReference type="RuleBase" id="RU367002"/>
    </source>
</evidence>
<keyword evidence="6 8" id="KW-1133">Transmembrane helix</keyword>
<dbReference type="GO" id="GO:0031901">
    <property type="term" value="C:early endosome membrane"/>
    <property type="evidence" value="ECO:0007669"/>
    <property type="project" value="UniProtKB-SubCell"/>
</dbReference>
<sequence>MATSKYCVIFGLVALAHAAYSSAQHRTYLRLTEQDFTMLPLDILVQCLLGLLLTCYGVVQVAGSFKEIRASSEQENKTWDMLSNRGGFNIFNHRGKAMFPE</sequence>
<dbReference type="GO" id="GO:0000139">
    <property type="term" value="C:Golgi membrane"/>
    <property type="evidence" value="ECO:0007669"/>
    <property type="project" value="UniProtKB-SubCell"/>
</dbReference>
<comment type="function">
    <text evidence="8">Part of the endoplasmic reticulum membrane protein complex (EMC) that enables the energy-independent insertion into endoplasmic reticulum membranes of newly synthesized membrane proteins. May be involved in Mg(2+) transport.</text>
</comment>
<feature type="transmembrane region" description="Helical" evidence="8">
    <location>
        <begin position="39"/>
        <end position="59"/>
    </location>
</feature>
<keyword evidence="11" id="KW-1185">Reference proteome</keyword>
<dbReference type="PANTHER" id="PTHR21181:SF7">
    <property type="entry name" value="ER MEMBRANE PROTEIN COMPLEX SUBUNIT 5"/>
    <property type="match status" value="1"/>
</dbReference>
<comment type="caution">
    <text evidence="8">Lacks conserved residue(s) required for the propagation of feature annotation.</text>
</comment>
<comment type="subcellular location">
    <subcellularLocation>
        <location evidence="1">Endoplasmic reticulum membrane</location>
        <topology evidence="1">Multi-pass membrane protein</topology>
    </subcellularLocation>
    <subcellularLocation>
        <location evidence="8">Golgi apparatus membrane</location>
        <topology evidence="8">Multi-pass membrane protein</topology>
    </subcellularLocation>
    <subcellularLocation>
        <location evidence="8">Early endosome membrane</location>
        <topology evidence="8">Multi-pass membrane protein</topology>
    </subcellularLocation>
</comment>
<dbReference type="GO" id="GO:0072546">
    <property type="term" value="C:EMC complex"/>
    <property type="evidence" value="ECO:0007669"/>
    <property type="project" value="UniProtKB-UniRule"/>
</dbReference>
<evidence type="ECO:0000256" key="4">
    <source>
        <dbReference type="ARBA" id="ARBA00022692"/>
    </source>
</evidence>
<keyword evidence="5 8" id="KW-0256">Endoplasmic reticulum</keyword>
<keyword evidence="8" id="KW-0460">Magnesium</keyword>
<dbReference type="GO" id="GO:0022890">
    <property type="term" value="F:inorganic cation transmembrane transporter activity"/>
    <property type="evidence" value="ECO:0007669"/>
    <property type="project" value="TreeGrafter"/>
</dbReference>
<comment type="caution">
    <text evidence="10">The sequence shown here is derived from an EMBL/GenBank/DDBJ whole genome shotgun (WGS) entry which is preliminary data.</text>
</comment>
<keyword evidence="8" id="KW-0813">Transport</keyword>
<evidence type="ECO:0000256" key="3">
    <source>
        <dbReference type="ARBA" id="ARBA00011276"/>
    </source>
</evidence>
<evidence type="ECO:0000256" key="2">
    <source>
        <dbReference type="ARBA" id="ARBA00006109"/>
    </source>
</evidence>
<keyword evidence="4 8" id="KW-0812">Transmembrane</keyword>
<gene>
    <name evidence="10" type="ORF">V1264_010377</name>
</gene>
<organism evidence="10 11">
    <name type="scientific">Littorina saxatilis</name>
    <dbReference type="NCBI Taxonomy" id="31220"/>
    <lineage>
        <taxon>Eukaryota</taxon>
        <taxon>Metazoa</taxon>
        <taxon>Spiralia</taxon>
        <taxon>Lophotrochozoa</taxon>
        <taxon>Mollusca</taxon>
        <taxon>Gastropoda</taxon>
        <taxon>Caenogastropoda</taxon>
        <taxon>Littorinimorpha</taxon>
        <taxon>Littorinoidea</taxon>
        <taxon>Littorinidae</taxon>
        <taxon>Littorina</taxon>
    </lineage>
</organism>
<dbReference type="Pfam" id="PF10270">
    <property type="entry name" value="MMgT"/>
    <property type="match status" value="1"/>
</dbReference>
<dbReference type="GO" id="GO:0005886">
    <property type="term" value="C:plasma membrane"/>
    <property type="evidence" value="ECO:0007669"/>
    <property type="project" value="TreeGrafter"/>
</dbReference>